<feature type="domain" description="Large ribosomal subunit protein mL46 N-terminal" evidence="10">
    <location>
        <begin position="80"/>
        <end position="220"/>
    </location>
</feature>
<dbReference type="AlphaFoldDB" id="A0A9N9PYH2"/>
<dbReference type="InterPro" id="IPR033650">
    <property type="entry name" value="Ribosomal_mL46_NUDIX"/>
</dbReference>
<dbReference type="GO" id="GO:0005762">
    <property type="term" value="C:mitochondrial large ribosomal subunit"/>
    <property type="evidence" value="ECO:0007669"/>
    <property type="project" value="TreeGrafter"/>
</dbReference>
<dbReference type="OrthoDB" id="414075at2759"/>
<dbReference type="SUPFAM" id="SSF55811">
    <property type="entry name" value="Nudix"/>
    <property type="match status" value="1"/>
</dbReference>
<dbReference type="PANTHER" id="PTHR13124">
    <property type="entry name" value="39S RIBOSOMAL PROTEIN L46, MITOCHONDRIAL PRECURSOR-RELATED"/>
    <property type="match status" value="1"/>
</dbReference>
<dbReference type="Pfam" id="PF11788">
    <property type="entry name" value="MRP-L46"/>
    <property type="match status" value="1"/>
</dbReference>
<gene>
    <name evidence="11" type="ORF">HYFRA_00012455</name>
</gene>
<evidence type="ECO:0000256" key="6">
    <source>
        <dbReference type="ARBA" id="ARBA00023274"/>
    </source>
</evidence>
<evidence type="ECO:0000256" key="3">
    <source>
        <dbReference type="ARBA" id="ARBA00022946"/>
    </source>
</evidence>
<dbReference type="SUPFAM" id="SSF51971">
    <property type="entry name" value="Nucleotide-binding domain"/>
    <property type="match status" value="1"/>
</dbReference>
<comment type="caution">
    <text evidence="11">The sequence shown here is derived from an EMBL/GenBank/DDBJ whole genome shotgun (WGS) entry which is preliminary data.</text>
</comment>
<dbReference type="InterPro" id="IPR006076">
    <property type="entry name" value="FAD-dep_OxRdtase"/>
</dbReference>
<feature type="region of interest" description="Disordered" evidence="8">
    <location>
        <begin position="413"/>
        <end position="437"/>
    </location>
</feature>
<reference evidence="11" key="1">
    <citation type="submission" date="2021-07" db="EMBL/GenBank/DDBJ databases">
        <authorList>
            <person name="Durling M."/>
        </authorList>
    </citation>
    <scope>NUCLEOTIDE SEQUENCE</scope>
</reference>
<evidence type="ECO:0000256" key="2">
    <source>
        <dbReference type="ARBA" id="ARBA00009070"/>
    </source>
</evidence>
<evidence type="ECO:0000256" key="5">
    <source>
        <dbReference type="ARBA" id="ARBA00023128"/>
    </source>
</evidence>
<dbReference type="Gene3D" id="3.90.79.10">
    <property type="entry name" value="Nucleoside Triphosphate Pyrophosphohydrolase"/>
    <property type="match status" value="1"/>
</dbReference>
<comment type="subcellular location">
    <subcellularLocation>
        <location evidence="1">Mitochondrion</location>
    </subcellularLocation>
</comment>
<dbReference type="InterPro" id="IPR015797">
    <property type="entry name" value="NUDIX_hydrolase-like_dom_sf"/>
</dbReference>
<proteinExistence type="inferred from homology"/>
<evidence type="ECO:0000259" key="10">
    <source>
        <dbReference type="Pfam" id="PF11788"/>
    </source>
</evidence>
<dbReference type="SUPFAM" id="SSF54373">
    <property type="entry name" value="FAD-linked reductases, C-terminal domain"/>
    <property type="match status" value="1"/>
</dbReference>
<keyword evidence="6" id="KW-0687">Ribonucleoprotein</keyword>
<evidence type="ECO:0000259" key="9">
    <source>
        <dbReference type="Pfam" id="PF01266"/>
    </source>
</evidence>
<dbReference type="PANTHER" id="PTHR13124:SF12">
    <property type="entry name" value="LARGE RIBOSOMAL SUBUNIT PROTEIN ML46"/>
    <property type="match status" value="1"/>
</dbReference>
<dbReference type="CDD" id="cd04661">
    <property type="entry name" value="NUDIX_MRP_L46"/>
    <property type="match status" value="1"/>
</dbReference>
<protein>
    <recommendedName>
        <fullName evidence="7">Large ribosomal subunit protein mL46</fullName>
    </recommendedName>
</protein>
<evidence type="ECO:0000256" key="4">
    <source>
        <dbReference type="ARBA" id="ARBA00022980"/>
    </source>
</evidence>
<feature type="domain" description="FAD dependent oxidoreductase" evidence="9">
    <location>
        <begin position="500"/>
        <end position="662"/>
    </location>
</feature>
<keyword evidence="3" id="KW-0809">Transit peptide</keyword>
<dbReference type="InterPro" id="IPR021757">
    <property type="entry name" value="Ribosomal_mL46_N"/>
</dbReference>
<dbReference type="Proteomes" id="UP000696280">
    <property type="component" value="Unassembled WGS sequence"/>
</dbReference>
<accession>A0A9N9PYH2</accession>
<evidence type="ECO:0000313" key="12">
    <source>
        <dbReference type="Proteomes" id="UP000696280"/>
    </source>
</evidence>
<dbReference type="EMBL" id="CAJVRL010000098">
    <property type="protein sequence ID" value="CAG8960380.1"/>
    <property type="molecule type" value="Genomic_DNA"/>
</dbReference>
<dbReference type="InterPro" id="IPR040008">
    <property type="entry name" value="Ribosomal_mL46"/>
</dbReference>
<evidence type="ECO:0000256" key="1">
    <source>
        <dbReference type="ARBA" id="ARBA00004173"/>
    </source>
</evidence>
<name>A0A9N9PYH2_9HELO</name>
<keyword evidence="5" id="KW-0496">Mitochondrion</keyword>
<comment type="similarity">
    <text evidence="2">Belongs to the mitochondrion-specific ribosomal protein mL46 family.</text>
</comment>
<organism evidence="11 12">
    <name type="scientific">Hymenoscyphus fraxineus</name>
    <dbReference type="NCBI Taxonomy" id="746836"/>
    <lineage>
        <taxon>Eukaryota</taxon>
        <taxon>Fungi</taxon>
        <taxon>Dikarya</taxon>
        <taxon>Ascomycota</taxon>
        <taxon>Pezizomycotina</taxon>
        <taxon>Leotiomycetes</taxon>
        <taxon>Helotiales</taxon>
        <taxon>Helotiaceae</taxon>
        <taxon>Hymenoscyphus</taxon>
    </lineage>
</organism>
<evidence type="ECO:0000256" key="8">
    <source>
        <dbReference type="SAM" id="MobiDB-lite"/>
    </source>
</evidence>
<keyword evidence="12" id="KW-1185">Reference proteome</keyword>
<sequence length="670" mass="73560">MTASSRGARAAALLIRGASRNPRICSQCISNISRISARRTYAVESNVLDPVPNLPPIVDQKAASIPPVTASQDSTPYITKTGILLSRPPLLTRNLTSFEKAFFFYQKRLNERLALPFTRYFYFKKGSPADADWKLKAKDRGGAAARDLGGYNAYGEFGWNDELLVGDKLSDPQTTVESLVKDSVVRAVEGKDGQAVEVKLGEGEEAATVDMPEPRETAADQENLLQALDRKLDRTLYLCVRRKNGGWGFPAGEMIGRESLHQAAERILVQTAGLNMNTWIVGNAPIGHYIVKPYKEKPGERTFFMKGRIMAGQANLAENIYGLGDFKWLTREEIEKLVSPKYFSYNHPQERSKANQVTTMTSQSITSTPPPQIQQQKHILILGAGISALQTALTLLTSPSTKHHKVTLVAQHTPGDQSPAYTSPWAGGHWRSHATSDDGDERLRRWDARTYEAWCELLESGDGEVEGERATVIKSPLDNKNGLKGIITAAKSLLKEKEIQDLDIFINCAGLSARHFLPAEETQNLFPIRGQTILVKGEAVKAHTITNLRDVSTEEVLYVIPRPGSGTTILGGCKQAGNFDEGVDEALNGRILERVREWGVAEELRGVDGGFEVLSMQVGFRPGRKGGPRVEVEGWVEGVRVVHCYGHAGAGYQNSVGCAEEVRGLIEGLV</sequence>
<evidence type="ECO:0000313" key="11">
    <source>
        <dbReference type="EMBL" id="CAG8960380.1"/>
    </source>
</evidence>
<evidence type="ECO:0000256" key="7">
    <source>
        <dbReference type="ARBA" id="ARBA00035190"/>
    </source>
</evidence>
<dbReference type="GO" id="GO:0003735">
    <property type="term" value="F:structural constituent of ribosome"/>
    <property type="evidence" value="ECO:0007669"/>
    <property type="project" value="InterPro"/>
</dbReference>
<dbReference type="Pfam" id="PF01266">
    <property type="entry name" value="DAO"/>
    <property type="match status" value="1"/>
</dbReference>
<keyword evidence="4" id="KW-0689">Ribosomal protein</keyword>
<dbReference type="Gene3D" id="3.40.50.720">
    <property type="entry name" value="NAD(P)-binding Rossmann-like Domain"/>
    <property type="match status" value="2"/>
</dbReference>